<protein>
    <submittedName>
        <fullName evidence="2">Uncharacterized protein</fullName>
    </submittedName>
</protein>
<feature type="compositionally biased region" description="Basic and acidic residues" evidence="1">
    <location>
        <begin position="459"/>
        <end position="470"/>
    </location>
</feature>
<feature type="compositionally biased region" description="Polar residues" evidence="1">
    <location>
        <begin position="614"/>
        <end position="623"/>
    </location>
</feature>
<feature type="compositionally biased region" description="Polar residues" evidence="1">
    <location>
        <begin position="556"/>
        <end position="569"/>
    </location>
</feature>
<reference evidence="2" key="1">
    <citation type="submission" date="2023-03" db="EMBL/GenBank/DDBJ databases">
        <title>Mating type loci evolution in Malassezia.</title>
        <authorList>
            <person name="Coelho M.A."/>
        </authorList>
    </citation>
    <scope>NUCLEOTIDE SEQUENCE</scope>
    <source>
        <strain evidence="2">CBS 9557</strain>
    </source>
</reference>
<dbReference type="EMBL" id="CP119892">
    <property type="protein sequence ID" value="WFD25193.1"/>
    <property type="molecule type" value="Genomic_DNA"/>
</dbReference>
<feature type="compositionally biased region" description="Polar residues" evidence="1">
    <location>
        <begin position="66"/>
        <end position="77"/>
    </location>
</feature>
<feature type="compositionally biased region" description="Acidic residues" evidence="1">
    <location>
        <begin position="225"/>
        <end position="235"/>
    </location>
</feature>
<feature type="compositionally biased region" description="Basic residues" evidence="1">
    <location>
        <begin position="1"/>
        <end position="11"/>
    </location>
</feature>
<keyword evidence="3" id="KW-1185">Reference proteome</keyword>
<proteinExistence type="predicted"/>
<feature type="compositionally biased region" description="Acidic residues" evidence="1">
    <location>
        <begin position="346"/>
        <end position="359"/>
    </location>
</feature>
<feature type="compositionally biased region" description="Basic and acidic residues" evidence="1">
    <location>
        <begin position="524"/>
        <end position="534"/>
    </location>
</feature>
<evidence type="ECO:0000313" key="3">
    <source>
        <dbReference type="Proteomes" id="UP001213623"/>
    </source>
</evidence>
<feature type="compositionally biased region" description="Polar residues" evidence="1">
    <location>
        <begin position="85"/>
        <end position="95"/>
    </location>
</feature>
<feature type="compositionally biased region" description="Polar residues" evidence="1">
    <location>
        <begin position="512"/>
        <end position="521"/>
    </location>
</feature>
<accession>A0AAF0J244</accession>
<feature type="region of interest" description="Disordered" evidence="1">
    <location>
        <begin position="456"/>
        <end position="646"/>
    </location>
</feature>
<feature type="region of interest" description="Disordered" evidence="1">
    <location>
        <begin position="307"/>
        <end position="408"/>
    </location>
</feature>
<evidence type="ECO:0000313" key="2">
    <source>
        <dbReference type="EMBL" id="WFD25193.1"/>
    </source>
</evidence>
<dbReference type="Proteomes" id="UP001213623">
    <property type="component" value="Chromosome 1"/>
</dbReference>
<evidence type="ECO:0000256" key="1">
    <source>
        <dbReference type="SAM" id="MobiDB-lite"/>
    </source>
</evidence>
<feature type="compositionally biased region" description="Polar residues" evidence="1">
    <location>
        <begin position="206"/>
        <end position="222"/>
    </location>
</feature>
<feature type="compositionally biased region" description="Basic and acidic residues" evidence="1">
    <location>
        <begin position="577"/>
        <end position="587"/>
    </location>
</feature>
<dbReference type="AlphaFoldDB" id="A0AAF0J244"/>
<feature type="compositionally biased region" description="Polar residues" evidence="1">
    <location>
        <begin position="310"/>
        <end position="322"/>
    </location>
</feature>
<sequence>MTIRRSARLRARASMPSLQRAWTPEKDRRPEPLTQQTASVQHRLDLASPSAPNLVRSQPEKPVSAVQDTHTDTSSPAQLADDTLNEPSSLCTTVAQEDDTSQEMDLSVIPDPSPSEEAAQDGPWEDIDGPAKPSSTEPVGPNTTPRYPSKNGTASPRMWSSTKSRKVSLRTATLLKRSAQLPILPIPATRRSPAQSWLADSEERAPTSSGSQDMDMSCTVSTPAWDDESDDESEVEQSLLGQDDTAKDKAMSTPQDQDPAPRNLSQTFLTPQVEKPQNPAHRRLSFEPAKLTTPRLKHKNSWQWLKGMFSPSSRDSTTSEPAASTVEPESEARETMPCIDTARVSEEDEFFDTDEEVMDTTDRGEETLSVQELGVPGPHTSPDVGQEPAAPHLSCTPSPIRSPDAPTPDMKILKHLFAEPKPAMSAELAMSDFRHLIYKDERHATMAPDVSLGSPCVALEKEPKDVHQPENRLPASKPDKDTPSAQDKQLPAVDKPSPYMPAPLHRMGAQQRIPNKATSQPKGPEGRTVAERALRSVPNKEPYVPIRRQLPPRNAVKTSRFGSLSSMPTRSAAAASDAKENLRKTEAEGSLSRPARSERTTTTSYIPMARPAGTKTSSTTLAQQYRRPTRAMESRTNLRTHETRGA</sequence>
<organism evidence="2 3">
    <name type="scientific">Malassezia nana</name>
    <dbReference type="NCBI Taxonomy" id="180528"/>
    <lineage>
        <taxon>Eukaryota</taxon>
        <taxon>Fungi</taxon>
        <taxon>Dikarya</taxon>
        <taxon>Basidiomycota</taxon>
        <taxon>Ustilaginomycotina</taxon>
        <taxon>Malasseziomycetes</taxon>
        <taxon>Malasseziales</taxon>
        <taxon>Malasseziaceae</taxon>
        <taxon>Malassezia</taxon>
    </lineage>
</organism>
<name>A0AAF0J244_9BASI</name>
<gene>
    <name evidence="2" type="ORF">MNAN1_000159</name>
</gene>
<feature type="compositionally biased region" description="Polar residues" evidence="1">
    <location>
        <begin position="133"/>
        <end position="162"/>
    </location>
</feature>
<feature type="region of interest" description="Disordered" evidence="1">
    <location>
        <begin position="1"/>
        <end position="292"/>
    </location>
</feature>